<dbReference type="RefSeq" id="WP_105698327.1">
    <property type="nucleotide sequence ID" value="NZ_CP159260.1"/>
</dbReference>
<feature type="transmembrane region" description="Helical" evidence="1">
    <location>
        <begin position="44"/>
        <end position="63"/>
    </location>
</feature>
<keyword evidence="1" id="KW-1133">Transmembrane helix</keyword>
<sequence length="79" mass="8786">MSVIPVRKFALALGLFSVVYGASFFVAVLVSGFVGVLLKTSDAWVYFWIGAPLSVVLTLYWTVSQWSYVKDFLAGRRDC</sequence>
<dbReference type="EMBL" id="PCQL01000023">
    <property type="protein sequence ID" value="PRC14327.1"/>
    <property type="molecule type" value="Genomic_DNA"/>
</dbReference>
<gene>
    <name evidence="2" type="ORF">CQZ99_19755</name>
</gene>
<dbReference type="Proteomes" id="UP000238045">
    <property type="component" value="Unassembled WGS sequence"/>
</dbReference>
<organism evidence="2 3">
    <name type="scientific">Pseudomonas poae</name>
    <dbReference type="NCBI Taxonomy" id="200451"/>
    <lineage>
        <taxon>Bacteria</taxon>
        <taxon>Pseudomonadati</taxon>
        <taxon>Pseudomonadota</taxon>
        <taxon>Gammaproteobacteria</taxon>
        <taxon>Pseudomonadales</taxon>
        <taxon>Pseudomonadaceae</taxon>
        <taxon>Pseudomonas</taxon>
    </lineage>
</organism>
<evidence type="ECO:0000256" key="1">
    <source>
        <dbReference type="SAM" id="Phobius"/>
    </source>
</evidence>
<protein>
    <submittedName>
        <fullName evidence="2">Uncharacterized protein</fullName>
    </submittedName>
</protein>
<dbReference type="AlphaFoldDB" id="A0A2S9EGP0"/>
<keyword evidence="1" id="KW-0812">Transmembrane</keyword>
<name>A0A2S9EGP0_9PSED</name>
<accession>A0A2S9EGP0</accession>
<evidence type="ECO:0000313" key="2">
    <source>
        <dbReference type="EMBL" id="PRC14327.1"/>
    </source>
</evidence>
<proteinExistence type="predicted"/>
<comment type="caution">
    <text evidence="2">The sequence shown here is derived from an EMBL/GenBank/DDBJ whole genome shotgun (WGS) entry which is preliminary data.</text>
</comment>
<keyword evidence="3" id="KW-1185">Reference proteome</keyword>
<keyword evidence="1" id="KW-0472">Membrane</keyword>
<feature type="transmembrane region" description="Helical" evidence="1">
    <location>
        <begin position="12"/>
        <end position="38"/>
    </location>
</feature>
<reference evidence="2 3" key="1">
    <citation type="submission" date="2017-09" db="EMBL/GenBank/DDBJ databases">
        <title>Genomic, metabolic, and phenotypic characteristics of bacterial isolates from the natural microbiome of the model nematode Caenorhabditis elegans.</title>
        <authorList>
            <person name="Zimmermann J."/>
            <person name="Obeng N."/>
            <person name="Yang W."/>
            <person name="Obeng O."/>
            <person name="Kissoyan K."/>
            <person name="Pees B."/>
            <person name="Dirksen P."/>
            <person name="Hoppner M."/>
            <person name="Franke A."/>
            <person name="Rosenstiel P."/>
            <person name="Leippe M."/>
            <person name="Dierking K."/>
            <person name="Kaleta C."/>
            <person name="Schulenburg H."/>
        </authorList>
    </citation>
    <scope>NUCLEOTIDE SEQUENCE [LARGE SCALE GENOMIC DNA]</scope>
    <source>
        <strain evidence="2 3">MYb117</strain>
    </source>
</reference>
<evidence type="ECO:0000313" key="3">
    <source>
        <dbReference type="Proteomes" id="UP000238045"/>
    </source>
</evidence>